<dbReference type="RefSeq" id="XP_016445504.1">
    <property type="nucleotide sequence ID" value="XM_016590018.1"/>
</dbReference>
<gene>
    <name evidence="1" type="primary">LOC107770655</name>
</gene>
<dbReference type="AlphaFoldDB" id="A0A1S3Y068"/>
<reference evidence="1" key="1">
    <citation type="submission" date="2025-08" db="UniProtKB">
        <authorList>
            <consortium name="RefSeq"/>
        </authorList>
    </citation>
    <scope>IDENTIFICATION</scope>
</reference>
<accession>A0A1S3Y068</accession>
<organism evidence="1">
    <name type="scientific">Nicotiana tabacum</name>
    <name type="common">Common tobacco</name>
    <dbReference type="NCBI Taxonomy" id="4097"/>
    <lineage>
        <taxon>Eukaryota</taxon>
        <taxon>Viridiplantae</taxon>
        <taxon>Streptophyta</taxon>
        <taxon>Embryophyta</taxon>
        <taxon>Tracheophyta</taxon>
        <taxon>Spermatophyta</taxon>
        <taxon>Magnoliopsida</taxon>
        <taxon>eudicotyledons</taxon>
        <taxon>Gunneridae</taxon>
        <taxon>Pentapetalae</taxon>
        <taxon>asterids</taxon>
        <taxon>lamiids</taxon>
        <taxon>Solanales</taxon>
        <taxon>Solanaceae</taxon>
        <taxon>Nicotianoideae</taxon>
        <taxon>Nicotianeae</taxon>
        <taxon>Nicotiana</taxon>
    </lineage>
</organism>
<name>A0A1S3Y068_TOBAC</name>
<evidence type="ECO:0000313" key="1">
    <source>
        <dbReference type="RefSeq" id="XP_016445504.1"/>
    </source>
</evidence>
<sequence length="100" mass="11873">MNLFIAEVFHENLCKHSFHHSTNCRLRESASSLSQSVLRMSKMSWTHFVFPVIRYVEQYNHPEEFDNSTRFNRLLSLCSILNDLQQYKIISSWNVLSVFS</sequence>
<dbReference type="KEGG" id="nta:107770655"/>
<proteinExistence type="predicted"/>
<protein>
    <submittedName>
        <fullName evidence="1">Uncharacterized protein</fullName>
    </submittedName>
</protein>
<dbReference type="PaxDb" id="4097-A0A1S3Y068"/>